<name>A0A1B0GGQ0_GLOPL</name>
<organism evidence="1 2">
    <name type="scientific">Glossina pallidipes</name>
    <name type="common">Tsetse fly</name>
    <dbReference type="NCBI Taxonomy" id="7398"/>
    <lineage>
        <taxon>Eukaryota</taxon>
        <taxon>Metazoa</taxon>
        <taxon>Ecdysozoa</taxon>
        <taxon>Arthropoda</taxon>
        <taxon>Hexapoda</taxon>
        <taxon>Insecta</taxon>
        <taxon>Pterygota</taxon>
        <taxon>Neoptera</taxon>
        <taxon>Endopterygota</taxon>
        <taxon>Diptera</taxon>
        <taxon>Brachycera</taxon>
        <taxon>Muscomorpha</taxon>
        <taxon>Hippoboscoidea</taxon>
        <taxon>Glossinidae</taxon>
        <taxon>Glossina</taxon>
    </lineage>
</organism>
<dbReference type="Gene3D" id="1.10.510.10">
    <property type="entry name" value="Transferase(Phosphotransferase) domain 1"/>
    <property type="match status" value="1"/>
</dbReference>
<dbReference type="STRING" id="7398.A0A1B0GGQ0"/>
<keyword evidence="2" id="KW-1185">Reference proteome</keyword>
<reference evidence="2" key="1">
    <citation type="submission" date="2014-03" db="EMBL/GenBank/DDBJ databases">
        <authorList>
            <person name="Aksoy S."/>
            <person name="Warren W."/>
            <person name="Wilson R.K."/>
        </authorList>
    </citation>
    <scope>NUCLEOTIDE SEQUENCE [LARGE SCALE GENOMIC DNA]</scope>
    <source>
        <strain evidence="2">IAEA</strain>
    </source>
</reference>
<evidence type="ECO:0000313" key="2">
    <source>
        <dbReference type="Proteomes" id="UP000092445"/>
    </source>
</evidence>
<protein>
    <recommendedName>
        <fullName evidence="3">Protein kinase domain-containing protein</fullName>
    </recommendedName>
</protein>
<dbReference type="VEuPathDB" id="VectorBase:GPAI000110"/>
<evidence type="ECO:0008006" key="3">
    <source>
        <dbReference type="Google" id="ProtNLM"/>
    </source>
</evidence>
<dbReference type="InterPro" id="IPR011009">
    <property type="entry name" value="Kinase-like_dom_sf"/>
</dbReference>
<reference evidence="1" key="2">
    <citation type="submission" date="2020-05" db="UniProtKB">
        <authorList>
            <consortium name="EnsemblMetazoa"/>
        </authorList>
    </citation>
    <scope>IDENTIFICATION</scope>
    <source>
        <strain evidence="1">IAEA</strain>
    </source>
</reference>
<proteinExistence type="predicted"/>
<accession>A0A1B0GGQ0</accession>
<dbReference type="SUPFAM" id="SSF56112">
    <property type="entry name" value="Protein kinase-like (PK-like)"/>
    <property type="match status" value="1"/>
</dbReference>
<dbReference type="EnsemblMetazoa" id="GPAI000110-RA">
    <property type="protein sequence ID" value="GPAI000110-PA"/>
    <property type="gene ID" value="GPAI000110"/>
</dbReference>
<evidence type="ECO:0000313" key="1">
    <source>
        <dbReference type="EnsemblMetazoa" id="GPAI000110-PA"/>
    </source>
</evidence>
<sequence>MRTGTADDRPTKRQTHISKLAQNSIFFKTHFSHLSLFLIRFETKRHVAPEIFLKRNKVDIWCVGSFVYSLLVGQASYEAKALRNNYSKMKNRCCRLRKSDDDVVPSMLSSNPSFRATDELNHMQQRDRVITDLEHMILARLSVCGRINQSEKH</sequence>
<dbReference type="AlphaFoldDB" id="A0A1B0GGQ0"/>
<dbReference type="Proteomes" id="UP000092445">
    <property type="component" value="Unassembled WGS sequence"/>
</dbReference>